<accession>A0ABV3LUR8</accession>
<keyword evidence="1" id="KW-0812">Transmembrane</keyword>
<gene>
    <name evidence="2" type="ORF">AB0887_12295</name>
</gene>
<proteinExistence type="predicted"/>
<comment type="caution">
    <text evidence="2">The sequence shown here is derived from an EMBL/GenBank/DDBJ whole genome shotgun (WGS) entry which is preliminary data.</text>
</comment>
<feature type="transmembrane region" description="Helical" evidence="1">
    <location>
        <begin position="21"/>
        <end position="43"/>
    </location>
</feature>
<keyword evidence="3" id="KW-1185">Reference proteome</keyword>
<feature type="transmembrane region" description="Helical" evidence="1">
    <location>
        <begin position="85"/>
        <end position="105"/>
    </location>
</feature>
<dbReference type="RefSeq" id="WP_127911148.1">
    <property type="nucleotide sequence ID" value="NZ_JBEYRR010000004.1"/>
</dbReference>
<evidence type="ECO:0000256" key="1">
    <source>
        <dbReference type="SAM" id="Phobius"/>
    </source>
</evidence>
<protein>
    <recommendedName>
        <fullName evidence="4">Integral membrane protein</fullName>
    </recommendedName>
</protein>
<organism evidence="2 3">
    <name type="scientific">Streptomyces huasconensis</name>
    <dbReference type="NCBI Taxonomy" id="1854574"/>
    <lineage>
        <taxon>Bacteria</taxon>
        <taxon>Bacillati</taxon>
        <taxon>Actinomycetota</taxon>
        <taxon>Actinomycetes</taxon>
        <taxon>Kitasatosporales</taxon>
        <taxon>Streptomycetaceae</taxon>
        <taxon>Streptomyces</taxon>
    </lineage>
</organism>
<feature type="transmembrane region" description="Helical" evidence="1">
    <location>
        <begin position="55"/>
        <end position="73"/>
    </location>
</feature>
<evidence type="ECO:0000313" key="3">
    <source>
        <dbReference type="Proteomes" id="UP001553843"/>
    </source>
</evidence>
<keyword evidence="1" id="KW-0472">Membrane</keyword>
<reference evidence="2 3" key="1">
    <citation type="submission" date="2024-06" db="EMBL/GenBank/DDBJ databases">
        <title>The Natural Products Discovery Center: Release of the First 8490 Sequenced Strains for Exploring Actinobacteria Biosynthetic Diversity.</title>
        <authorList>
            <person name="Kalkreuter E."/>
            <person name="Kautsar S.A."/>
            <person name="Yang D."/>
            <person name="Bader C.D."/>
            <person name="Teijaro C.N."/>
            <person name="Fluegel L."/>
            <person name="Davis C.M."/>
            <person name="Simpson J.R."/>
            <person name="Lauterbach L."/>
            <person name="Steele A.D."/>
            <person name="Gui C."/>
            <person name="Meng S."/>
            <person name="Li G."/>
            <person name="Viehrig K."/>
            <person name="Ye F."/>
            <person name="Su P."/>
            <person name="Kiefer A.F."/>
            <person name="Nichols A."/>
            <person name="Cepeda A.J."/>
            <person name="Yan W."/>
            <person name="Fan B."/>
            <person name="Jiang Y."/>
            <person name="Adhikari A."/>
            <person name="Zheng C.-J."/>
            <person name="Schuster L."/>
            <person name="Cowan T.M."/>
            <person name="Smanski M.J."/>
            <person name="Chevrette M.G."/>
            <person name="De Carvalho L.P.S."/>
            <person name="Shen B."/>
        </authorList>
    </citation>
    <scope>NUCLEOTIDE SEQUENCE [LARGE SCALE GENOMIC DNA]</scope>
    <source>
        <strain evidence="2 3">NPDC047833</strain>
    </source>
</reference>
<keyword evidence="1" id="KW-1133">Transmembrane helix</keyword>
<sequence>MAHAAPAFHTRRTRRSRAASGAARWAGLALAMGVVYGLWAGLIRRDGGPLTAGSALFGVVAGLVFAALMYALHRVAPSLPRELRSMSWAVFAGVSFGFLVSAGGASVVRSTVLGLLAAASVFAMTFYRYYTTE</sequence>
<dbReference type="EMBL" id="JBEYRS010000004">
    <property type="protein sequence ID" value="MEW2362721.1"/>
    <property type="molecule type" value="Genomic_DNA"/>
</dbReference>
<evidence type="ECO:0008006" key="4">
    <source>
        <dbReference type="Google" id="ProtNLM"/>
    </source>
</evidence>
<feature type="transmembrane region" description="Helical" evidence="1">
    <location>
        <begin position="111"/>
        <end position="130"/>
    </location>
</feature>
<name>A0ABV3LUR8_9ACTN</name>
<dbReference type="Proteomes" id="UP001553843">
    <property type="component" value="Unassembled WGS sequence"/>
</dbReference>
<evidence type="ECO:0000313" key="2">
    <source>
        <dbReference type="EMBL" id="MEW2362721.1"/>
    </source>
</evidence>